<comment type="subcellular location">
    <subcellularLocation>
        <location evidence="1">Cytoplasm</location>
    </subcellularLocation>
</comment>
<evidence type="ECO:0000256" key="9">
    <source>
        <dbReference type="ARBA" id="ARBA00023146"/>
    </source>
</evidence>
<dbReference type="SUPFAM" id="SSF52374">
    <property type="entry name" value="Nucleotidylyl transferase"/>
    <property type="match status" value="1"/>
</dbReference>
<evidence type="ECO:0000256" key="4">
    <source>
        <dbReference type="ARBA" id="ARBA00022490"/>
    </source>
</evidence>
<sequence>MSKQLEPKYNHHKVEAGKYRHWLDKKYFEAGDVNKKPYSIVIPPPNVTGKLHLGHAWDTTLQDMIIRYKRMQGYDALWLPGMDHAGIATQAKVEARMREDGISRYDLGRQGFLDKAWSWKEEYASIIRSQWEKLGLSLDYSKERFTLDEGLSEAVKEVFVKLYNEGLIYQGERIINWDPVQRTALS</sequence>
<dbReference type="InterPro" id="IPR002303">
    <property type="entry name" value="Valyl-tRNA_ligase"/>
</dbReference>
<keyword evidence="4" id="KW-0963">Cytoplasm</keyword>
<keyword evidence="5 12" id="KW-0436">Ligase</keyword>
<comment type="caution">
    <text evidence="12">The sequence shown here is derived from an EMBL/GenBank/DDBJ whole genome shotgun (WGS) entry which is preliminary data.</text>
</comment>
<accession>A0A9D1XMH1</accession>
<evidence type="ECO:0000259" key="11">
    <source>
        <dbReference type="Pfam" id="PF00133"/>
    </source>
</evidence>
<gene>
    <name evidence="12" type="ORF">H9980_09350</name>
</gene>
<evidence type="ECO:0000256" key="10">
    <source>
        <dbReference type="ARBA" id="ARBA00029936"/>
    </source>
</evidence>
<dbReference type="GO" id="GO:0006438">
    <property type="term" value="P:valyl-tRNA aminoacylation"/>
    <property type="evidence" value="ECO:0007669"/>
    <property type="project" value="InterPro"/>
</dbReference>
<dbReference type="EC" id="6.1.1.9" evidence="3"/>
<proteinExistence type="predicted"/>
<dbReference type="PROSITE" id="PS00178">
    <property type="entry name" value="AA_TRNA_LIGASE_I"/>
    <property type="match status" value="1"/>
</dbReference>
<dbReference type="InterPro" id="IPR014729">
    <property type="entry name" value="Rossmann-like_a/b/a_fold"/>
</dbReference>
<evidence type="ECO:0000256" key="5">
    <source>
        <dbReference type="ARBA" id="ARBA00022598"/>
    </source>
</evidence>
<dbReference type="FunFam" id="3.40.50.620:FF:000032">
    <property type="entry name" value="Valine--tRNA ligase"/>
    <property type="match status" value="1"/>
</dbReference>
<keyword evidence="7" id="KW-0067">ATP-binding</keyword>
<dbReference type="Proteomes" id="UP000886724">
    <property type="component" value="Unassembled WGS sequence"/>
</dbReference>
<dbReference type="Gene3D" id="3.40.50.620">
    <property type="entry name" value="HUPs"/>
    <property type="match status" value="1"/>
</dbReference>
<dbReference type="GO" id="GO:0005829">
    <property type="term" value="C:cytosol"/>
    <property type="evidence" value="ECO:0007669"/>
    <property type="project" value="TreeGrafter"/>
</dbReference>
<evidence type="ECO:0000256" key="2">
    <source>
        <dbReference type="ARBA" id="ARBA00011245"/>
    </source>
</evidence>
<keyword evidence="8" id="KW-0648">Protein biosynthesis</keyword>
<dbReference type="AlphaFoldDB" id="A0A9D1XMH1"/>
<comment type="subunit">
    <text evidence="2">Monomer.</text>
</comment>
<dbReference type="PANTHER" id="PTHR11946">
    <property type="entry name" value="VALYL-TRNA SYNTHETASES"/>
    <property type="match status" value="1"/>
</dbReference>
<evidence type="ECO:0000313" key="12">
    <source>
        <dbReference type="EMBL" id="HIX82157.1"/>
    </source>
</evidence>
<dbReference type="InterPro" id="IPR002300">
    <property type="entry name" value="aa-tRNA-synth_Ia"/>
</dbReference>
<evidence type="ECO:0000313" key="13">
    <source>
        <dbReference type="Proteomes" id="UP000886724"/>
    </source>
</evidence>
<feature type="non-terminal residue" evidence="12">
    <location>
        <position position="186"/>
    </location>
</feature>
<evidence type="ECO:0000256" key="6">
    <source>
        <dbReference type="ARBA" id="ARBA00022741"/>
    </source>
</evidence>
<dbReference type="InterPro" id="IPR001412">
    <property type="entry name" value="aa-tRNA-synth_I_CS"/>
</dbReference>
<dbReference type="Pfam" id="PF00133">
    <property type="entry name" value="tRNA-synt_1"/>
    <property type="match status" value="1"/>
</dbReference>
<dbReference type="EMBL" id="DXET01000210">
    <property type="protein sequence ID" value="HIX82157.1"/>
    <property type="molecule type" value="Genomic_DNA"/>
</dbReference>
<reference evidence="12" key="2">
    <citation type="submission" date="2021-04" db="EMBL/GenBank/DDBJ databases">
        <authorList>
            <person name="Gilroy R."/>
        </authorList>
    </citation>
    <scope>NUCLEOTIDE SEQUENCE</scope>
    <source>
        <strain evidence="12">ChiGjej1B1-14440</strain>
    </source>
</reference>
<dbReference type="PANTHER" id="PTHR11946:SF93">
    <property type="entry name" value="VALINE--TRNA LIGASE, CHLOROPLASTIC_MITOCHONDRIAL 2"/>
    <property type="match status" value="1"/>
</dbReference>
<feature type="domain" description="Aminoacyl-tRNA synthetase class Ia" evidence="11">
    <location>
        <begin position="19"/>
        <end position="186"/>
    </location>
</feature>
<dbReference type="GO" id="GO:0004832">
    <property type="term" value="F:valine-tRNA ligase activity"/>
    <property type="evidence" value="ECO:0007669"/>
    <property type="project" value="UniProtKB-EC"/>
</dbReference>
<organism evidence="12 13">
    <name type="scientific">Candidatus Erysipelatoclostridium merdavium</name>
    <dbReference type="NCBI Taxonomy" id="2838566"/>
    <lineage>
        <taxon>Bacteria</taxon>
        <taxon>Bacillati</taxon>
        <taxon>Bacillota</taxon>
        <taxon>Erysipelotrichia</taxon>
        <taxon>Erysipelotrichales</taxon>
        <taxon>Erysipelotrichales incertae sedis</taxon>
    </lineage>
</organism>
<reference evidence="12" key="1">
    <citation type="journal article" date="2021" name="PeerJ">
        <title>Extensive microbial diversity within the chicken gut microbiome revealed by metagenomics and culture.</title>
        <authorList>
            <person name="Gilroy R."/>
            <person name="Ravi A."/>
            <person name="Getino M."/>
            <person name="Pursley I."/>
            <person name="Horton D.L."/>
            <person name="Alikhan N.F."/>
            <person name="Baker D."/>
            <person name="Gharbi K."/>
            <person name="Hall N."/>
            <person name="Watson M."/>
            <person name="Adriaenssens E.M."/>
            <person name="Foster-Nyarko E."/>
            <person name="Jarju S."/>
            <person name="Secka A."/>
            <person name="Antonio M."/>
            <person name="Oren A."/>
            <person name="Chaudhuri R.R."/>
            <person name="La Ragione R."/>
            <person name="Hildebrand F."/>
            <person name="Pallen M.J."/>
        </authorList>
    </citation>
    <scope>NUCLEOTIDE SEQUENCE</scope>
    <source>
        <strain evidence="12">ChiGjej1B1-14440</strain>
    </source>
</reference>
<evidence type="ECO:0000256" key="7">
    <source>
        <dbReference type="ARBA" id="ARBA00022840"/>
    </source>
</evidence>
<keyword evidence="6" id="KW-0547">Nucleotide-binding</keyword>
<keyword evidence="9" id="KW-0030">Aminoacyl-tRNA synthetase</keyword>
<name>A0A9D1XMH1_9FIRM</name>
<evidence type="ECO:0000256" key="8">
    <source>
        <dbReference type="ARBA" id="ARBA00022917"/>
    </source>
</evidence>
<dbReference type="GO" id="GO:0005524">
    <property type="term" value="F:ATP binding"/>
    <property type="evidence" value="ECO:0007669"/>
    <property type="project" value="UniProtKB-KW"/>
</dbReference>
<protein>
    <recommendedName>
        <fullName evidence="3">valine--tRNA ligase</fullName>
        <ecNumber evidence="3">6.1.1.9</ecNumber>
    </recommendedName>
    <alternativeName>
        <fullName evidence="10">Valyl-tRNA synthetase</fullName>
    </alternativeName>
</protein>
<evidence type="ECO:0000256" key="3">
    <source>
        <dbReference type="ARBA" id="ARBA00013169"/>
    </source>
</evidence>
<evidence type="ECO:0000256" key="1">
    <source>
        <dbReference type="ARBA" id="ARBA00004496"/>
    </source>
</evidence>